<dbReference type="RefSeq" id="WP_063166926.1">
    <property type="nucleotide sequence ID" value="NZ_CP014342.1"/>
</dbReference>
<comment type="function">
    <text evidence="11">Transfers the 4'-phosphopantetheine moiety from coenzyme A to a Ser of acyl-carrier-protein.</text>
</comment>
<dbReference type="NCBIfam" id="TIGR00516">
    <property type="entry name" value="acpS"/>
    <property type="match status" value="1"/>
</dbReference>
<keyword evidence="3 11" id="KW-0963">Cytoplasm</keyword>
<evidence type="ECO:0000256" key="1">
    <source>
        <dbReference type="ARBA" id="ARBA00001946"/>
    </source>
</evidence>
<evidence type="ECO:0000256" key="7">
    <source>
        <dbReference type="ARBA" id="ARBA00022832"/>
    </source>
</evidence>
<keyword evidence="8 11" id="KW-0460">Magnesium</keyword>
<name>A0ABN4NJ89_9BACL</name>
<comment type="cofactor">
    <cofactor evidence="1 11">
        <name>Mg(2+)</name>
        <dbReference type="ChEBI" id="CHEBI:18420"/>
    </cofactor>
</comment>
<dbReference type="GO" id="GO:0016740">
    <property type="term" value="F:transferase activity"/>
    <property type="evidence" value="ECO:0007669"/>
    <property type="project" value="UniProtKB-KW"/>
</dbReference>
<keyword evidence="9 11" id="KW-0443">Lipid metabolism</keyword>
<dbReference type="InterPro" id="IPR002582">
    <property type="entry name" value="ACPS"/>
</dbReference>
<evidence type="ECO:0000256" key="8">
    <source>
        <dbReference type="ARBA" id="ARBA00022842"/>
    </source>
</evidence>
<keyword evidence="5 11" id="KW-0808">Transferase</keyword>
<dbReference type="InterPro" id="IPR004568">
    <property type="entry name" value="Ppantetheine-prot_Trfase_dom"/>
</dbReference>
<dbReference type="InterPro" id="IPR037143">
    <property type="entry name" value="4-PPantetheinyl_Trfase_dom_sf"/>
</dbReference>
<accession>A0ABN4NJ89</accession>
<feature type="domain" description="4'-phosphopantetheinyl transferase" evidence="12">
    <location>
        <begin position="4"/>
        <end position="112"/>
    </location>
</feature>
<comment type="similarity">
    <text evidence="2">Belongs to the P-Pant transferase superfamily. Gsp/Sfp/HetI/AcpT family.</text>
</comment>
<protein>
    <recommendedName>
        <fullName evidence="11">Holo-[acyl-carrier-protein] synthase</fullName>
        <shortName evidence="11">Holo-ACP synthase</shortName>
        <ecNumber evidence="11">2.7.8.7</ecNumber>
    </recommendedName>
    <alternativeName>
        <fullName evidence="11">4'-phosphopantetheinyl transferase AcpS</fullName>
    </alternativeName>
</protein>
<keyword evidence="10 11" id="KW-0275">Fatty acid biosynthesis</keyword>
<keyword evidence="4 11" id="KW-0444">Lipid biosynthesis</keyword>
<keyword evidence="7 11" id="KW-0276">Fatty acid metabolism</keyword>
<dbReference type="SUPFAM" id="SSF56214">
    <property type="entry name" value="4'-phosphopantetheinyl transferase"/>
    <property type="match status" value="1"/>
</dbReference>
<reference evidence="13 14" key="1">
    <citation type="submission" date="2016-02" db="EMBL/GenBank/DDBJ databases">
        <title>Complete genome sequence of Geobacillus subterraneus KCTC 3922T.</title>
        <authorList>
            <person name="Lee D.-W."/>
            <person name="Lee Y.-J."/>
            <person name="Lee S.-J."/>
            <person name="Park G.-S."/>
            <person name="Lee S.-J."/>
            <person name="Shin J.-H."/>
        </authorList>
    </citation>
    <scope>NUCLEOTIDE SEQUENCE [LARGE SCALE GENOMIC DNA]</scope>
    <source>
        <strain evidence="13 14">KCTC 3922</strain>
    </source>
</reference>
<dbReference type="Pfam" id="PF01648">
    <property type="entry name" value="ACPS"/>
    <property type="match status" value="1"/>
</dbReference>
<dbReference type="PANTHER" id="PTHR12215">
    <property type="entry name" value="PHOSPHOPANTETHEINE TRANSFERASE"/>
    <property type="match status" value="1"/>
</dbReference>
<feature type="binding site" evidence="11">
    <location>
        <position position="58"/>
    </location>
    <ligand>
        <name>Mg(2+)</name>
        <dbReference type="ChEBI" id="CHEBI:18420"/>
    </ligand>
</feature>
<dbReference type="HAMAP" id="MF_00101">
    <property type="entry name" value="AcpS"/>
    <property type="match status" value="1"/>
</dbReference>
<evidence type="ECO:0000256" key="9">
    <source>
        <dbReference type="ARBA" id="ARBA00023098"/>
    </source>
</evidence>
<dbReference type="EMBL" id="CP014342">
    <property type="protein sequence ID" value="AMX84762.1"/>
    <property type="molecule type" value="Genomic_DNA"/>
</dbReference>
<organism evidence="13 14">
    <name type="scientific">Geobacillus subterraneus</name>
    <dbReference type="NCBI Taxonomy" id="129338"/>
    <lineage>
        <taxon>Bacteria</taxon>
        <taxon>Bacillati</taxon>
        <taxon>Bacillota</taxon>
        <taxon>Bacilli</taxon>
        <taxon>Bacillales</taxon>
        <taxon>Anoxybacillaceae</taxon>
        <taxon>Geobacillus</taxon>
    </lineage>
</organism>
<evidence type="ECO:0000256" key="4">
    <source>
        <dbReference type="ARBA" id="ARBA00022516"/>
    </source>
</evidence>
<evidence type="ECO:0000259" key="12">
    <source>
        <dbReference type="Pfam" id="PF01648"/>
    </source>
</evidence>
<evidence type="ECO:0000313" key="14">
    <source>
        <dbReference type="Proteomes" id="UP000076226"/>
    </source>
</evidence>
<feature type="binding site" evidence="11">
    <location>
        <position position="8"/>
    </location>
    <ligand>
        <name>Mg(2+)</name>
        <dbReference type="ChEBI" id="CHEBI:18420"/>
    </ligand>
</feature>
<dbReference type="PANTHER" id="PTHR12215:SF10">
    <property type="entry name" value="L-AMINOADIPATE-SEMIALDEHYDE DEHYDROGENASE-PHOSPHOPANTETHEINYL TRANSFERASE"/>
    <property type="match status" value="1"/>
</dbReference>
<dbReference type="Proteomes" id="UP000076226">
    <property type="component" value="Chromosome"/>
</dbReference>
<comment type="subcellular location">
    <subcellularLocation>
        <location evidence="11">Cytoplasm</location>
    </subcellularLocation>
</comment>
<proteinExistence type="inferred from homology"/>
<evidence type="ECO:0000256" key="3">
    <source>
        <dbReference type="ARBA" id="ARBA00022490"/>
    </source>
</evidence>
<dbReference type="NCBIfam" id="TIGR00556">
    <property type="entry name" value="pantethn_trn"/>
    <property type="match status" value="1"/>
</dbReference>
<evidence type="ECO:0000256" key="5">
    <source>
        <dbReference type="ARBA" id="ARBA00022679"/>
    </source>
</evidence>
<keyword evidence="14" id="KW-1185">Reference proteome</keyword>
<evidence type="ECO:0000256" key="6">
    <source>
        <dbReference type="ARBA" id="ARBA00022723"/>
    </source>
</evidence>
<evidence type="ECO:0000256" key="10">
    <source>
        <dbReference type="ARBA" id="ARBA00023160"/>
    </source>
</evidence>
<dbReference type="Gene3D" id="3.90.470.20">
    <property type="entry name" value="4'-phosphopantetheinyl transferase domain"/>
    <property type="match status" value="1"/>
</dbReference>
<comment type="similarity">
    <text evidence="11">Belongs to the P-Pant transferase superfamily. AcpS family.</text>
</comment>
<evidence type="ECO:0000256" key="11">
    <source>
        <dbReference type="HAMAP-Rule" id="MF_00101"/>
    </source>
</evidence>
<dbReference type="EC" id="2.7.8.7" evidence="11"/>
<dbReference type="InterPro" id="IPR050559">
    <property type="entry name" value="P-Pant_transferase_sf"/>
</dbReference>
<dbReference type="InterPro" id="IPR008278">
    <property type="entry name" value="4-PPantetheinyl_Trfase_dom"/>
</dbReference>
<sequence>MIVGIGIDIVELERIRSLLERNRKLPDRVLTPREKAQFDRLAPARQVEFLAGRFAAKEAYAKALGTGIGRHVSFQDIEVVSDAYGKPSIAARRDGEIIHLSISHSRDYAVAQVVIERFGPTEPSDACHG</sequence>
<keyword evidence="6 11" id="KW-0479">Metal-binding</keyword>
<evidence type="ECO:0000313" key="13">
    <source>
        <dbReference type="EMBL" id="AMX84762.1"/>
    </source>
</evidence>
<comment type="catalytic activity">
    <reaction evidence="11">
        <text>apo-[ACP] + CoA = holo-[ACP] + adenosine 3',5'-bisphosphate + H(+)</text>
        <dbReference type="Rhea" id="RHEA:12068"/>
        <dbReference type="Rhea" id="RHEA-COMP:9685"/>
        <dbReference type="Rhea" id="RHEA-COMP:9690"/>
        <dbReference type="ChEBI" id="CHEBI:15378"/>
        <dbReference type="ChEBI" id="CHEBI:29999"/>
        <dbReference type="ChEBI" id="CHEBI:57287"/>
        <dbReference type="ChEBI" id="CHEBI:58343"/>
        <dbReference type="ChEBI" id="CHEBI:64479"/>
        <dbReference type="EC" id="2.7.8.7"/>
    </reaction>
</comment>
<evidence type="ECO:0000256" key="2">
    <source>
        <dbReference type="ARBA" id="ARBA00010990"/>
    </source>
</evidence>
<gene>
    <name evidence="11" type="primary">acpS</name>
    <name evidence="13" type="ORF">GS3922_14580</name>
</gene>